<comment type="caution">
    <text evidence="1">The sequence shown here is derived from an EMBL/GenBank/DDBJ whole genome shotgun (WGS) entry which is preliminary data.</text>
</comment>
<organism evidence="1 2">
    <name type="scientific">Ancrocorticia populi</name>
    <dbReference type="NCBI Taxonomy" id="2175228"/>
    <lineage>
        <taxon>Bacteria</taxon>
        <taxon>Bacillati</taxon>
        <taxon>Actinomycetota</taxon>
        <taxon>Actinomycetes</taxon>
        <taxon>Actinomycetales</taxon>
        <taxon>Actinomycetaceae</taxon>
        <taxon>Ancrocorticia</taxon>
    </lineage>
</organism>
<name>A0A2V1K570_9ACTO</name>
<sequence length="342" mass="37919">MTVENQEFEERMEGVSQEVVPESAEYPFSLLRESLEDKLYQADRALKSILNSVAKEAPAFVEMFQTPESGVRYVVDASESMIDAIERGQIKLTTNKVGETFAQLRGEKGQFGSKIPIKREEFSEGGDPAQLANVLQMRAVQSQLHAMADQIQDIDRNVQDVLVGQQNDRIGVYQSGLSLYLEARQVSDPDLKASLVGQSLRSLSESSFQLILALQSDVQYLADRDYEKSKAKREKLIDGKMKAINQSFAVIHQASILRAAIYCEQNELAAMSTVLTGYSRFIEQNIVANANLLAQCDDTDDGTQAGIWNKRANFKLDVSDLTTQIAAPTKAVYLSASVGEEE</sequence>
<evidence type="ECO:0008006" key="3">
    <source>
        <dbReference type="Google" id="ProtNLM"/>
    </source>
</evidence>
<gene>
    <name evidence="1" type="ORF">DD236_09205</name>
</gene>
<dbReference type="RefSeq" id="WP_109094057.1">
    <property type="nucleotide sequence ID" value="NZ_QETB01000004.1"/>
</dbReference>
<evidence type="ECO:0000313" key="2">
    <source>
        <dbReference type="Proteomes" id="UP000245283"/>
    </source>
</evidence>
<accession>A0A2V1K570</accession>
<keyword evidence="2" id="KW-1185">Reference proteome</keyword>
<dbReference type="AlphaFoldDB" id="A0A2V1K570"/>
<evidence type="ECO:0000313" key="1">
    <source>
        <dbReference type="EMBL" id="PWF26230.1"/>
    </source>
</evidence>
<dbReference type="OrthoDB" id="2079348at2"/>
<proteinExistence type="predicted"/>
<dbReference type="EMBL" id="QETB01000004">
    <property type="protein sequence ID" value="PWF26230.1"/>
    <property type="molecule type" value="Genomic_DNA"/>
</dbReference>
<dbReference type="Proteomes" id="UP000245283">
    <property type="component" value="Unassembled WGS sequence"/>
</dbReference>
<protein>
    <recommendedName>
        <fullName evidence="3">Toxic anion resistance protein</fullName>
    </recommendedName>
</protein>
<reference evidence="2" key="1">
    <citation type="submission" date="2018-05" db="EMBL/GenBank/DDBJ databases">
        <authorList>
            <person name="Li Y."/>
        </authorList>
    </citation>
    <scope>NUCLEOTIDE SEQUENCE [LARGE SCALE GENOMIC DNA]</scope>
    <source>
        <strain evidence="2">sk1b4</strain>
    </source>
</reference>